<dbReference type="Pfam" id="PF00569">
    <property type="entry name" value="ZZ"/>
    <property type="match status" value="1"/>
</dbReference>
<dbReference type="InterPro" id="IPR043145">
    <property type="entry name" value="Znf_ZZ_sf"/>
</dbReference>
<dbReference type="Proteomes" id="UP001497392">
    <property type="component" value="Unassembled WGS sequence"/>
</dbReference>
<feature type="region of interest" description="Disordered" evidence="6">
    <location>
        <begin position="74"/>
        <end position="137"/>
    </location>
</feature>
<feature type="compositionally biased region" description="Basic and acidic residues" evidence="6">
    <location>
        <begin position="88"/>
        <end position="100"/>
    </location>
</feature>
<evidence type="ECO:0000256" key="3">
    <source>
        <dbReference type="ARBA" id="ARBA00022801"/>
    </source>
</evidence>
<protein>
    <submittedName>
        <fullName evidence="8">G5406 protein</fullName>
    </submittedName>
</protein>
<sequence>MAANQKDGREATCPICQDKLPLNEIEAHVQVHFGMSQDNEEEPILIGDDIPTVACLQCGEDVALDQYASHEAAHSLQADEDAASRLQRQHDEAEESRHFEALQSKFGMAEKSPGRGGKCSDEEHWARERPEGPYADQARARRLDVPTHMAICKAQQKGQFYEMQTAIIPLLKQALSAQQGKFQAILSGPVMHFQGSPGEVGWSCGYKNMQMQISHLLQQDKAVAEALFGGCGYVPDVTSLQAWLECAWAAGYDPMGAEQLGRKVQGTVKWVGTTEAAALLRQFGVRAHVVDFKGVPKEKAQKTDADSSARRSAQRRPQVHHNVECDSCGLSPIRGTRYKSLTRQNYDLCEGCRYVDEADSNGPYEEIAPIVKGPMDHSAMIDWVWRYFTDAPSPDADGSSSQPPSLASKLTGPVQLSNKPPLYLQHEGHSRTIIGVEKQYSSGVGQPKIVFLILDPSTRTGPLDRALRERKGWQRMLKRGVEMLRMEDYQILYCQPGLATGDELERLKIMSSSEYFGPLEWTEERRAELNKAAA</sequence>
<feature type="domain" description="ZZ-type" evidence="7">
    <location>
        <begin position="320"/>
        <end position="372"/>
    </location>
</feature>
<name>A0ABP1FSS2_9CHLO</name>
<dbReference type="Gene3D" id="3.30.60.90">
    <property type="match status" value="1"/>
</dbReference>
<keyword evidence="1" id="KW-0479">Metal-binding</keyword>
<dbReference type="SMART" id="SM00291">
    <property type="entry name" value="ZnF_ZZ"/>
    <property type="match status" value="1"/>
</dbReference>
<dbReference type="Gene3D" id="3.90.70.130">
    <property type="match status" value="2"/>
</dbReference>
<evidence type="ECO:0000256" key="4">
    <source>
        <dbReference type="ARBA" id="ARBA00022833"/>
    </source>
</evidence>
<comment type="caution">
    <text evidence="8">The sequence shown here is derived from an EMBL/GenBank/DDBJ whole genome shotgun (WGS) entry which is preliminary data.</text>
</comment>
<evidence type="ECO:0000313" key="9">
    <source>
        <dbReference type="Proteomes" id="UP001497392"/>
    </source>
</evidence>
<feature type="region of interest" description="Disordered" evidence="6">
    <location>
        <begin position="296"/>
        <end position="318"/>
    </location>
</feature>
<evidence type="ECO:0000256" key="2">
    <source>
        <dbReference type="ARBA" id="ARBA00022771"/>
    </source>
</evidence>
<keyword evidence="2 5" id="KW-0863">Zinc-finger</keyword>
<dbReference type="SUPFAM" id="SSF57850">
    <property type="entry name" value="RING/U-box"/>
    <property type="match status" value="1"/>
</dbReference>
<evidence type="ECO:0000256" key="1">
    <source>
        <dbReference type="ARBA" id="ARBA00022723"/>
    </source>
</evidence>
<proteinExistence type="predicted"/>
<dbReference type="EMBL" id="CAXHTA020000007">
    <property type="protein sequence ID" value="CAL5222965.1"/>
    <property type="molecule type" value="Genomic_DNA"/>
</dbReference>
<evidence type="ECO:0000256" key="6">
    <source>
        <dbReference type="SAM" id="MobiDB-lite"/>
    </source>
</evidence>
<dbReference type="InterPro" id="IPR000433">
    <property type="entry name" value="Znf_ZZ"/>
</dbReference>
<keyword evidence="4" id="KW-0862">Zinc</keyword>
<organism evidence="8 9">
    <name type="scientific">Coccomyxa viridis</name>
    <dbReference type="NCBI Taxonomy" id="1274662"/>
    <lineage>
        <taxon>Eukaryota</taxon>
        <taxon>Viridiplantae</taxon>
        <taxon>Chlorophyta</taxon>
        <taxon>core chlorophytes</taxon>
        <taxon>Trebouxiophyceae</taxon>
        <taxon>Trebouxiophyceae incertae sedis</taxon>
        <taxon>Coccomyxaceae</taxon>
        <taxon>Coccomyxa</taxon>
    </lineage>
</organism>
<dbReference type="InterPro" id="IPR012462">
    <property type="entry name" value="UFSP1/2_DUB_cat"/>
</dbReference>
<accession>A0ABP1FSS2</accession>
<dbReference type="PROSITE" id="PS50135">
    <property type="entry name" value="ZF_ZZ_2"/>
    <property type="match status" value="1"/>
</dbReference>
<keyword evidence="3" id="KW-0378">Hydrolase</keyword>
<gene>
    <name evidence="8" type="primary">g5406</name>
    <name evidence="8" type="ORF">VP750_LOCUS4624</name>
</gene>
<evidence type="ECO:0000259" key="7">
    <source>
        <dbReference type="PROSITE" id="PS50135"/>
    </source>
</evidence>
<evidence type="ECO:0000256" key="5">
    <source>
        <dbReference type="PROSITE-ProRule" id="PRU00228"/>
    </source>
</evidence>
<keyword evidence="9" id="KW-1185">Reference proteome</keyword>
<dbReference type="PANTHER" id="PTHR48153">
    <property type="entry name" value="UFM1-SPECIFIC PROTEASE 2"/>
    <property type="match status" value="1"/>
</dbReference>
<feature type="compositionally biased region" description="Basic and acidic residues" evidence="6">
    <location>
        <begin position="118"/>
        <end position="131"/>
    </location>
</feature>
<feature type="compositionally biased region" description="Basic and acidic residues" evidence="6">
    <location>
        <begin position="296"/>
        <end position="309"/>
    </location>
</feature>
<evidence type="ECO:0000313" key="8">
    <source>
        <dbReference type="EMBL" id="CAL5222965.1"/>
    </source>
</evidence>
<reference evidence="8 9" key="1">
    <citation type="submission" date="2024-06" db="EMBL/GenBank/DDBJ databases">
        <authorList>
            <person name="Kraege A."/>
            <person name="Thomma B."/>
        </authorList>
    </citation>
    <scope>NUCLEOTIDE SEQUENCE [LARGE SCALE GENOMIC DNA]</scope>
</reference>
<dbReference type="PANTHER" id="PTHR48153:SF4">
    <property type="entry name" value="UBIQUITIN CARBOXYL-TERMINAL HYDROLASE MUG105"/>
    <property type="match status" value="1"/>
</dbReference>
<dbReference type="Pfam" id="PF07910">
    <property type="entry name" value="Peptidase_C78"/>
    <property type="match status" value="2"/>
</dbReference>